<comment type="subcellular location">
    <subcellularLocation>
        <location evidence="1 7">Cell membrane</location>
        <topology evidence="1 7">Multi-pass membrane protein</topology>
    </subcellularLocation>
</comment>
<evidence type="ECO:0000313" key="10">
    <source>
        <dbReference type="EMBL" id="MBL7258549.1"/>
    </source>
</evidence>
<evidence type="ECO:0000313" key="11">
    <source>
        <dbReference type="Proteomes" id="UP000598996"/>
    </source>
</evidence>
<feature type="transmembrane region" description="Helical" evidence="7">
    <location>
        <begin position="133"/>
        <end position="155"/>
    </location>
</feature>
<name>A0ABS1VVR9_9ACTN</name>
<evidence type="ECO:0000256" key="6">
    <source>
        <dbReference type="ARBA" id="ARBA00023136"/>
    </source>
</evidence>
<proteinExistence type="inferred from homology"/>
<sequence>MAPRRPRHGLRTPSPLRRRGGRLPLLTTSTPVPGPAIIGKRPPGSSSVRVGVFAAGGEPNLALVMTVAAIGAFCGDHIAYRIGRTVRRDRFRWVERPLEKRGGLLLVVARYIPGGRTAVTMTMGAVRYPPRKFALFDALAAMSWAVYSATVGYVGGEAFEHDKLKGLLLGLGLAAGTTVIVEAVRYGLRRRAGNREESRVP</sequence>
<feature type="transmembrane region" description="Helical" evidence="7">
    <location>
        <begin position="167"/>
        <end position="188"/>
    </location>
</feature>
<evidence type="ECO:0000256" key="1">
    <source>
        <dbReference type="ARBA" id="ARBA00004651"/>
    </source>
</evidence>
<keyword evidence="11" id="KW-1185">Reference proteome</keyword>
<evidence type="ECO:0000256" key="4">
    <source>
        <dbReference type="ARBA" id="ARBA00022692"/>
    </source>
</evidence>
<dbReference type="PANTHER" id="PTHR30353:SF0">
    <property type="entry name" value="TRANSMEMBRANE PROTEIN"/>
    <property type="match status" value="1"/>
</dbReference>
<feature type="domain" description="VTT" evidence="9">
    <location>
        <begin position="51"/>
        <end position="153"/>
    </location>
</feature>
<protein>
    <submittedName>
        <fullName evidence="10">DedA family protein</fullName>
    </submittedName>
</protein>
<evidence type="ECO:0000256" key="3">
    <source>
        <dbReference type="ARBA" id="ARBA00022475"/>
    </source>
</evidence>
<dbReference type="PANTHER" id="PTHR30353">
    <property type="entry name" value="INNER MEMBRANE PROTEIN DEDA-RELATED"/>
    <property type="match status" value="1"/>
</dbReference>
<evidence type="ECO:0000256" key="7">
    <source>
        <dbReference type="RuleBase" id="RU367016"/>
    </source>
</evidence>
<comment type="caution">
    <text evidence="7">Lacks conserved residue(s) required for the propagation of feature annotation.</text>
</comment>
<keyword evidence="5 7" id="KW-1133">Transmembrane helix</keyword>
<feature type="region of interest" description="Disordered" evidence="8">
    <location>
        <begin position="1"/>
        <end position="25"/>
    </location>
</feature>
<feature type="transmembrane region" description="Helical" evidence="7">
    <location>
        <begin position="61"/>
        <end position="80"/>
    </location>
</feature>
<comment type="caution">
    <text evidence="10">The sequence shown here is derived from an EMBL/GenBank/DDBJ whole genome shotgun (WGS) entry which is preliminary data.</text>
</comment>
<comment type="similarity">
    <text evidence="2 7">Belongs to the DedA family.</text>
</comment>
<dbReference type="Pfam" id="PF09335">
    <property type="entry name" value="VTT_dom"/>
    <property type="match status" value="1"/>
</dbReference>
<evidence type="ECO:0000256" key="5">
    <source>
        <dbReference type="ARBA" id="ARBA00022989"/>
    </source>
</evidence>
<keyword evidence="6 7" id="KW-0472">Membrane</keyword>
<reference evidence="10 11" key="1">
    <citation type="submission" date="2021-01" db="EMBL/GenBank/DDBJ databases">
        <title>Actinoplanes sp. nov. LDG1-01 isolated from lichen.</title>
        <authorList>
            <person name="Saeng-In P."/>
            <person name="Phongsopitanun W."/>
            <person name="Kanchanasin P."/>
            <person name="Yuki M."/>
            <person name="Kudo T."/>
            <person name="Ohkuma M."/>
            <person name="Tanasupawat S."/>
        </authorList>
    </citation>
    <scope>NUCLEOTIDE SEQUENCE [LARGE SCALE GENOMIC DNA]</scope>
    <source>
        <strain evidence="10 11">LDG1-01</strain>
    </source>
</reference>
<dbReference type="EMBL" id="JAENHO010000009">
    <property type="protein sequence ID" value="MBL7258549.1"/>
    <property type="molecule type" value="Genomic_DNA"/>
</dbReference>
<keyword evidence="3 7" id="KW-1003">Cell membrane</keyword>
<feature type="compositionally biased region" description="Basic residues" evidence="8">
    <location>
        <begin position="1"/>
        <end position="21"/>
    </location>
</feature>
<dbReference type="Proteomes" id="UP000598996">
    <property type="component" value="Unassembled WGS sequence"/>
</dbReference>
<evidence type="ECO:0000256" key="2">
    <source>
        <dbReference type="ARBA" id="ARBA00010792"/>
    </source>
</evidence>
<organism evidence="10 11">
    <name type="scientific">Paractinoplanes lichenicola</name>
    <dbReference type="NCBI Taxonomy" id="2802976"/>
    <lineage>
        <taxon>Bacteria</taxon>
        <taxon>Bacillati</taxon>
        <taxon>Actinomycetota</taxon>
        <taxon>Actinomycetes</taxon>
        <taxon>Micromonosporales</taxon>
        <taxon>Micromonosporaceae</taxon>
        <taxon>Paractinoplanes</taxon>
    </lineage>
</organism>
<evidence type="ECO:0000259" key="9">
    <source>
        <dbReference type="Pfam" id="PF09335"/>
    </source>
</evidence>
<dbReference type="InterPro" id="IPR032818">
    <property type="entry name" value="DedA-like"/>
</dbReference>
<accession>A0ABS1VVR9</accession>
<keyword evidence="4 7" id="KW-0812">Transmembrane</keyword>
<dbReference type="InterPro" id="IPR032816">
    <property type="entry name" value="VTT_dom"/>
</dbReference>
<gene>
    <name evidence="10" type="ORF">JKJ07_29980</name>
</gene>
<evidence type="ECO:0000256" key="8">
    <source>
        <dbReference type="SAM" id="MobiDB-lite"/>
    </source>
</evidence>